<dbReference type="EMBL" id="JAPWDV010000003">
    <property type="protein sequence ID" value="KAJ6218667.1"/>
    <property type="molecule type" value="Genomic_DNA"/>
</dbReference>
<name>A0A9Q0M606_BLOTA</name>
<protein>
    <submittedName>
        <fullName evidence="1">Uncharacterized protein</fullName>
    </submittedName>
</protein>
<reference evidence="1" key="1">
    <citation type="submission" date="2022-12" db="EMBL/GenBank/DDBJ databases">
        <title>Genome assemblies of Blomia tropicalis.</title>
        <authorList>
            <person name="Cui Y."/>
        </authorList>
    </citation>
    <scope>NUCLEOTIDE SEQUENCE</scope>
    <source>
        <tissue evidence="1">Adult mites</tissue>
    </source>
</reference>
<sequence length="101" mass="12103">MNRCTEQREDEKRNVLLHMLEMSNSPPLKHFLWFNYRCIDFRFAISGFLTKAIAYSLSHPPIIVAKGEWCAIHRRHRHKAYFCASPQSCTFNSNRRHSFFR</sequence>
<accession>A0A9Q0M606</accession>
<proteinExistence type="predicted"/>
<comment type="caution">
    <text evidence="1">The sequence shown here is derived from an EMBL/GenBank/DDBJ whole genome shotgun (WGS) entry which is preliminary data.</text>
</comment>
<dbReference type="Proteomes" id="UP001142055">
    <property type="component" value="Chromosome 3"/>
</dbReference>
<keyword evidence="2" id="KW-1185">Reference proteome</keyword>
<evidence type="ECO:0000313" key="1">
    <source>
        <dbReference type="EMBL" id="KAJ6218667.1"/>
    </source>
</evidence>
<gene>
    <name evidence="1" type="ORF">RDWZM_009824</name>
</gene>
<organism evidence="1 2">
    <name type="scientific">Blomia tropicalis</name>
    <name type="common">Mite</name>
    <dbReference type="NCBI Taxonomy" id="40697"/>
    <lineage>
        <taxon>Eukaryota</taxon>
        <taxon>Metazoa</taxon>
        <taxon>Ecdysozoa</taxon>
        <taxon>Arthropoda</taxon>
        <taxon>Chelicerata</taxon>
        <taxon>Arachnida</taxon>
        <taxon>Acari</taxon>
        <taxon>Acariformes</taxon>
        <taxon>Sarcoptiformes</taxon>
        <taxon>Astigmata</taxon>
        <taxon>Glycyphagoidea</taxon>
        <taxon>Echimyopodidae</taxon>
        <taxon>Blomia</taxon>
    </lineage>
</organism>
<dbReference type="AlphaFoldDB" id="A0A9Q0M606"/>
<evidence type="ECO:0000313" key="2">
    <source>
        <dbReference type="Proteomes" id="UP001142055"/>
    </source>
</evidence>